<comment type="subunit">
    <text evidence="3 19">Acetyl-CoA carboxylase is a heterohexamer of biotin carboxyl carrier protein, biotin carboxylase and the two subunits of carboxyl transferase in a 2:2 complex.</text>
</comment>
<dbReference type="GO" id="GO:0006633">
    <property type="term" value="P:fatty acid biosynthetic process"/>
    <property type="evidence" value="ECO:0007669"/>
    <property type="project" value="UniProtKB-KW"/>
</dbReference>
<comment type="catalytic activity">
    <reaction evidence="17 19">
        <text>N(6)-biotinyl-L-lysyl-[protein] + hydrogencarbonate + ATP = N(6)-carboxybiotinyl-L-lysyl-[protein] + ADP + phosphate + H(+)</text>
        <dbReference type="Rhea" id="RHEA:13501"/>
        <dbReference type="Rhea" id="RHEA-COMP:10505"/>
        <dbReference type="Rhea" id="RHEA-COMP:10506"/>
        <dbReference type="ChEBI" id="CHEBI:15378"/>
        <dbReference type="ChEBI" id="CHEBI:17544"/>
        <dbReference type="ChEBI" id="CHEBI:30616"/>
        <dbReference type="ChEBI" id="CHEBI:43474"/>
        <dbReference type="ChEBI" id="CHEBI:83144"/>
        <dbReference type="ChEBI" id="CHEBI:83145"/>
        <dbReference type="ChEBI" id="CHEBI:456216"/>
        <dbReference type="EC" id="6.3.4.14"/>
    </reaction>
</comment>
<evidence type="ECO:0000256" key="5">
    <source>
        <dbReference type="ARBA" id="ARBA00017242"/>
    </source>
</evidence>
<evidence type="ECO:0000256" key="12">
    <source>
        <dbReference type="ARBA" id="ARBA00022842"/>
    </source>
</evidence>
<evidence type="ECO:0000259" key="20">
    <source>
        <dbReference type="PROSITE" id="PS50975"/>
    </source>
</evidence>
<evidence type="ECO:0000313" key="22">
    <source>
        <dbReference type="EMBL" id="MPV86391.1"/>
    </source>
</evidence>
<dbReference type="InterPro" id="IPR005481">
    <property type="entry name" value="BC-like_N"/>
</dbReference>
<dbReference type="GO" id="GO:2001295">
    <property type="term" value="P:malonyl-CoA biosynthetic process"/>
    <property type="evidence" value="ECO:0007669"/>
    <property type="project" value="UniProtKB-UniPathway"/>
</dbReference>
<dbReference type="PANTHER" id="PTHR48095:SF2">
    <property type="entry name" value="BIOTIN CARBOXYLASE, CHLOROPLASTIC"/>
    <property type="match status" value="1"/>
</dbReference>
<comment type="pathway">
    <text evidence="2 19">Lipid metabolism; malonyl-CoA biosynthesis; malonyl-CoA from acetyl-CoA: step 1/1.</text>
</comment>
<dbReference type="SUPFAM" id="SSF52440">
    <property type="entry name" value="PreATP-grasp domain"/>
    <property type="match status" value="1"/>
</dbReference>
<reference evidence="22 23" key="1">
    <citation type="submission" date="2019-10" db="EMBL/GenBank/DDBJ databases">
        <title>Cardiobacteriales fam. a chemoheterotrophic member of the order Cardiobacteriales, and proposal of Cardiobacteriales fam. nov.</title>
        <authorList>
            <person name="Wang C."/>
        </authorList>
    </citation>
    <scope>NUCLEOTIDE SEQUENCE [LARGE SCALE GENOMIC DNA]</scope>
    <source>
        <strain evidence="22 23">ML27</strain>
    </source>
</reference>
<keyword evidence="8" id="KW-0479">Metal-binding</keyword>
<dbReference type="SUPFAM" id="SSF56059">
    <property type="entry name" value="Glutathione synthetase ATP-binding domain-like"/>
    <property type="match status" value="1"/>
</dbReference>
<dbReference type="InterPro" id="IPR004549">
    <property type="entry name" value="Acetyl_CoA_COase_biotin_COase"/>
</dbReference>
<evidence type="ECO:0000256" key="8">
    <source>
        <dbReference type="ARBA" id="ARBA00022723"/>
    </source>
</evidence>
<keyword evidence="23" id="KW-1185">Reference proteome</keyword>
<dbReference type="InterPro" id="IPR011761">
    <property type="entry name" value="ATP-grasp"/>
</dbReference>
<dbReference type="EMBL" id="WHNW01000007">
    <property type="protein sequence ID" value="MPV86391.1"/>
    <property type="molecule type" value="Genomic_DNA"/>
</dbReference>
<evidence type="ECO:0000256" key="14">
    <source>
        <dbReference type="ARBA" id="ARBA00023160"/>
    </source>
</evidence>
<keyword evidence="13 19" id="KW-0443">Lipid metabolism</keyword>
<evidence type="ECO:0000256" key="19">
    <source>
        <dbReference type="RuleBase" id="RU365063"/>
    </source>
</evidence>
<comment type="caution">
    <text evidence="22">The sequence shown here is derived from an EMBL/GenBank/DDBJ whole genome shotgun (WGS) entry which is preliminary data.</text>
</comment>
<dbReference type="Gene3D" id="3.30.1490.20">
    <property type="entry name" value="ATP-grasp fold, A domain"/>
    <property type="match status" value="1"/>
</dbReference>
<evidence type="ECO:0000256" key="18">
    <source>
        <dbReference type="PROSITE-ProRule" id="PRU00409"/>
    </source>
</evidence>
<evidence type="ECO:0000313" key="23">
    <source>
        <dbReference type="Proteomes" id="UP000471298"/>
    </source>
</evidence>
<accession>A0A6N7EV00</accession>
<dbReference type="PROSITE" id="PS50979">
    <property type="entry name" value="BC"/>
    <property type="match status" value="1"/>
</dbReference>
<keyword evidence="6 19" id="KW-0444">Lipid biosynthesis</keyword>
<dbReference type="InterPro" id="IPR011054">
    <property type="entry name" value="Rudment_hybrid_motif"/>
</dbReference>
<dbReference type="PROSITE" id="PS00867">
    <property type="entry name" value="CPSASE_2"/>
    <property type="match status" value="1"/>
</dbReference>
<evidence type="ECO:0000256" key="7">
    <source>
        <dbReference type="ARBA" id="ARBA00022598"/>
    </source>
</evidence>
<keyword evidence="12" id="KW-0460">Magnesium</keyword>
<dbReference type="InterPro" id="IPR011764">
    <property type="entry name" value="Biotin_carboxylation_dom"/>
</dbReference>
<dbReference type="NCBIfam" id="TIGR00514">
    <property type="entry name" value="accC"/>
    <property type="match status" value="1"/>
</dbReference>
<evidence type="ECO:0000259" key="21">
    <source>
        <dbReference type="PROSITE" id="PS50979"/>
    </source>
</evidence>
<evidence type="ECO:0000256" key="13">
    <source>
        <dbReference type="ARBA" id="ARBA00023098"/>
    </source>
</evidence>
<evidence type="ECO:0000256" key="2">
    <source>
        <dbReference type="ARBA" id="ARBA00004956"/>
    </source>
</evidence>
<protein>
    <recommendedName>
        <fullName evidence="5 19">Biotin carboxylase</fullName>
        <ecNumber evidence="4 19">6.3.4.14</ecNumber>
    </recommendedName>
    <alternativeName>
        <fullName evidence="16 19">Acetyl-coenzyme A carboxylase biotin carboxylase subunit A</fullName>
    </alternativeName>
</protein>
<dbReference type="InterPro" id="IPR051602">
    <property type="entry name" value="ACC_Biotin_Carboxylase"/>
</dbReference>
<dbReference type="GO" id="GO:0004075">
    <property type="term" value="F:biotin carboxylase activity"/>
    <property type="evidence" value="ECO:0007669"/>
    <property type="project" value="UniProtKB-EC"/>
</dbReference>
<name>A0A6N7EV00_9GAMM</name>
<dbReference type="SMART" id="SM00878">
    <property type="entry name" value="Biotin_carb_C"/>
    <property type="match status" value="1"/>
</dbReference>
<gene>
    <name evidence="22" type="primary">accC</name>
    <name evidence="22" type="ORF">GCU85_06560</name>
</gene>
<evidence type="ECO:0000256" key="17">
    <source>
        <dbReference type="ARBA" id="ARBA00048600"/>
    </source>
</evidence>
<dbReference type="PROSITE" id="PS50975">
    <property type="entry name" value="ATP_GRASP"/>
    <property type="match status" value="1"/>
</dbReference>
<dbReference type="GO" id="GO:0005524">
    <property type="term" value="F:ATP binding"/>
    <property type="evidence" value="ECO:0007669"/>
    <property type="project" value="UniProtKB-UniRule"/>
</dbReference>
<proteinExistence type="predicted"/>
<dbReference type="RefSeq" id="WP_152810391.1">
    <property type="nucleotide sequence ID" value="NZ_WHNW01000007.1"/>
</dbReference>
<feature type="domain" description="Biotin carboxylation" evidence="21">
    <location>
        <begin position="1"/>
        <end position="446"/>
    </location>
</feature>
<dbReference type="GO" id="GO:0046872">
    <property type="term" value="F:metal ion binding"/>
    <property type="evidence" value="ECO:0007669"/>
    <property type="project" value="UniProtKB-KW"/>
</dbReference>
<dbReference type="FunFam" id="3.30.1490.20:FF:000003">
    <property type="entry name" value="acetyl-CoA carboxylase isoform X1"/>
    <property type="match status" value="1"/>
</dbReference>
<dbReference type="EC" id="6.3.4.14" evidence="4 19"/>
<evidence type="ECO:0000256" key="15">
    <source>
        <dbReference type="ARBA" id="ARBA00023267"/>
    </source>
</evidence>
<comment type="function">
    <text evidence="1 19">This protein is a component of the acetyl coenzyme A carboxylase complex; first, biotin carboxylase catalyzes the carboxylation of the carrier protein and then the transcarboxylase transfers the carboxyl group to form malonyl-CoA.</text>
</comment>
<dbReference type="PROSITE" id="PS00866">
    <property type="entry name" value="CPSASE_1"/>
    <property type="match status" value="1"/>
</dbReference>
<evidence type="ECO:0000256" key="10">
    <source>
        <dbReference type="ARBA" id="ARBA00022832"/>
    </source>
</evidence>
<evidence type="ECO:0000256" key="6">
    <source>
        <dbReference type="ARBA" id="ARBA00022516"/>
    </source>
</evidence>
<keyword evidence="11 18" id="KW-0067">ATP-binding</keyword>
<sequence>MLKKVLIANRGEIALRILRACHEMGISTVAVHSTADKHLKHVLLADETVCIGAPASTASYLNTNAVISAAELTDADAIHPGYGFLSENAEFAQRLEESGFTFIGPSAENIRVMGDKVAAIKTMKAAGIPCVPGSNGPLDPNDDKANHAHAERIGYPVMVKAAGGGGGRGMRVIHNASELADAIRLTSAEAQAAFNNGMVYMEKFLGNPRHIEIQVLADTHGNAIHLGERDCSLQRRHQKVIEEAPAPGITEAERNRIGAICTKACQHINYRGAGTFEFLYQDGEFYFIEMNTRVQVEHPVTEMITGVDIVKEQLRIAAGLPLTYKQDEIIIKGHAIECRINAEDPRTFIPSPGKISYFHTPGGNGVRVDTHLYSGYSVPPFYDSMVAKLITHAEDRKSAIAKMRNALSEMAIEGIKTNIPLHMDLLNDKVVQAGGMNIHYLEKQLNS</sequence>
<dbReference type="Pfam" id="PF02785">
    <property type="entry name" value="Biotin_carb_C"/>
    <property type="match status" value="1"/>
</dbReference>
<keyword evidence="7 19" id="KW-0436">Ligase</keyword>
<evidence type="ECO:0000256" key="9">
    <source>
        <dbReference type="ARBA" id="ARBA00022741"/>
    </source>
</evidence>
<dbReference type="FunCoup" id="A0A6N7EV00">
    <property type="interactions" value="525"/>
</dbReference>
<dbReference type="Pfam" id="PF00289">
    <property type="entry name" value="Biotin_carb_N"/>
    <property type="match status" value="1"/>
</dbReference>
<keyword evidence="10 19" id="KW-0276">Fatty acid metabolism</keyword>
<dbReference type="NCBIfam" id="NF006367">
    <property type="entry name" value="PRK08591.1"/>
    <property type="match status" value="1"/>
</dbReference>
<dbReference type="Pfam" id="PF02786">
    <property type="entry name" value="CPSase_L_D2"/>
    <property type="match status" value="1"/>
</dbReference>
<keyword evidence="15 19" id="KW-0092">Biotin</keyword>
<dbReference type="FunFam" id="3.40.50.20:FF:000010">
    <property type="entry name" value="Propionyl-CoA carboxylase subunit alpha"/>
    <property type="match status" value="1"/>
</dbReference>
<evidence type="ECO:0000256" key="11">
    <source>
        <dbReference type="ARBA" id="ARBA00022840"/>
    </source>
</evidence>
<keyword evidence="14 19" id="KW-0275">Fatty acid biosynthesis</keyword>
<dbReference type="InterPro" id="IPR005482">
    <property type="entry name" value="Biotin_COase_C"/>
</dbReference>
<evidence type="ECO:0000256" key="3">
    <source>
        <dbReference type="ARBA" id="ARBA00011750"/>
    </source>
</evidence>
<dbReference type="AlphaFoldDB" id="A0A6N7EV00"/>
<dbReference type="InterPro" id="IPR005479">
    <property type="entry name" value="CPAse_ATP-bd"/>
</dbReference>
<dbReference type="UniPathway" id="UPA00655">
    <property type="reaction ID" value="UER00711"/>
</dbReference>
<organism evidence="22 23">
    <name type="scientific">Ostreibacterium oceani</name>
    <dbReference type="NCBI Taxonomy" id="2654998"/>
    <lineage>
        <taxon>Bacteria</taxon>
        <taxon>Pseudomonadati</taxon>
        <taxon>Pseudomonadota</taxon>
        <taxon>Gammaproteobacteria</taxon>
        <taxon>Cardiobacteriales</taxon>
        <taxon>Ostreibacteriaceae</taxon>
        <taxon>Ostreibacterium</taxon>
    </lineage>
</organism>
<keyword evidence="9 18" id="KW-0547">Nucleotide-binding</keyword>
<dbReference type="InParanoid" id="A0A6N7EV00"/>
<evidence type="ECO:0000256" key="16">
    <source>
        <dbReference type="ARBA" id="ARBA00033786"/>
    </source>
</evidence>
<evidence type="ECO:0000256" key="1">
    <source>
        <dbReference type="ARBA" id="ARBA00003761"/>
    </source>
</evidence>
<dbReference type="SUPFAM" id="SSF51246">
    <property type="entry name" value="Rudiment single hybrid motif"/>
    <property type="match status" value="1"/>
</dbReference>
<evidence type="ECO:0000256" key="4">
    <source>
        <dbReference type="ARBA" id="ARBA00013263"/>
    </source>
</evidence>
<dbReference type="PANTHER" id="PTHR48095">
    <property type="entry name" value="PYRUVATE CARBOXYLASE SUBUNIT A"/>
    <property type="match status" value="1"/>
</dbReference>
<dbReference type="InterPro" id="IPR013815">
    <property type="entry name" value="ATP_grasp_subdomain_1"/>
</dbReference>
<dbReference type="InterPro" id="IPR016185">
    <property type="entry name" value="PreATP-grasp_dom_sf"/>
</dbReference>
<dbReference type="Gene3D" id="3.30.470.20">
    <property type="entry name" value="ATP-grasp fold, B domain"/>
    <property type="match status" value="2"/>
</dbReference>
<dbReference type="Proteomes" id="UP000471298">
    <property type="component" value="Unassembled WGS sequence"/>
</dbReference>
<feature type="domain" description="ATP-grasp" evidence="20">
    <location>
        <begin position="120"/>
        <end position="318"/>
    </location>
</feature>